<keyword evidence="3" id="KW-0067">ATP-binding</keyword>
<dbReference type="Gene3D" id="3.30.420.40">
    <property type="match status" value="1"/>
</dbReference>
<evidence type="ECO:0000256" key="1">
    <source>
        <dbReference type="ARBA" id="ARBA00022679"/>
    </source>
</evidence>
<dbReference type="InterPro" id="IPR043129">
    <property type="entry name" value="ATPase_NBD"/>
</dbReference>
<keyword evidence="1 3" id="KW-0808">Transferase</keyword>
<name>A0A520MF25_9GAMM</name>
<dbReference type="PANTHER" id="PTHR47690:SF1">
    <property type="entry name" value="GLUCOKINASE"/>
    <property type="match status" value="1"/>
</dbReference>
<evidence type="ECO:0000313" key="6">
    <source>
        <dbReference type="Proteomes" id="UP000315889"/>
    </source>
</evidence>
<sequence length="323" mass="34609">MSQVWNLVADIGGTNARFSAVIAGQLESDFQFFHSVEEYPEFETLITILLDEISRATGWRSNPDKVCFAVACPADTEVISFTNSHWTFTKADLKASLGCNHLSIINDFEAVAHGITELSDADLVQVGGHEPIQNRAVGVLGAGTGLGVAGLLPTESGYHVLDTEGGHADYSPINDLQSAVVDCLRGQFGRVSLERLLSGKGLLNIYSALCSIEEVPKVFSSPAEVVTGAIEKADVMALQTLNMFCEGIGAAAGNLALTYGAKGGIYIAGGVIPRFQDFFINSDFRSKFEDKGRFVSYLKPIPVYIVVRENLGLLGAAKKLGRL</sequence>
<keyword evidence="3" id="KW-0324">Glycolysis</keyword>
<dbReference type="GO" id="GO:0005524">
    <property type="term" value="F:ATP binding"/>
    <property type="evidence" value="ECO:0007669"/>
    <property type="project" value="UniProtKB-UniRule"/>
</dbReference>
<evidence type="ECO:0000256" key="2">
    <source>
        <dbReference type="ARBA" id="ARBA00022777"/>
    </source>
</evidence>
<comment type="subcellular location">
    <subcellularLocation>
        <location evidence="3">Cytoplasm</location>
    </subcellularLocation>
</comment>
<keyword evidence="3" id="KW-0547">Nucleotide-binding</keyword>
<reference evidence="5 6" key="1">
    <citation type="submission" date="2019-02" db="EMBL/GenBank/DDBJ databases">
        <title>Prokaryotic population dynamics and viral predation in marine succession experiment using metagenomics: the confinement effect.</title>
        <authorList>
            <person name="Haro-Moreno J.M."/>
            <person name="Rodriguez-Valera F."/>
            <person name="Lopez-Perez M."/>
        </authorList>
    </citation>
    <scope>NUCLEOTIDE SEQUENCE [LARGE SCALE GENOMIC DNA]</scope>
    <source>
        <strain evidence="5">MED-G170</strain>
    </source>
</reference>
<dbReference type="InterPro" id="IPR050201">
    <property type="entry name" value="Bacterial_glucokinase"/>
</dbReference>
<dbReference type="GO" id="GO:0006096">
    <property type="term" value="P:glycolytic process"/>
    <property type="evidence" value="ECO:0007669"/>
    <property type="project" value="UniProtKB-UniRule"/>
</dbReference>
<dbReference type="HAMAP" id="MF_00524">
    <property type="entry name" value="Glucokinase"/>
    <property type="match status" value="1"/>
</dbReference>
<dbReference type="Proteomes" id="UP000315889">
    <property type="component" value="Unassembled WGS sequence"/>
</dbReference>
<dbReference type="GO" id="GO:0004340">
    <property type="term" value="F:glucokinase activity"/>
    <property type="evidence" value="ECO:0007669"/>
    <property type="project" value="UniProtKB-UniRule"/>
</dbReference>
<dbReference type="EMBL" id="SHBP01000008">
    <property type="protein sequence ID" value="RZO19826.1"/>
    <property type="molecule type" value="Genomic_DNA"/>
</dbReference>
<evidence type="ECO:0000256" key="3">
    <source>
        <dbReference type="HAMAP-Rule" id="MF_00524"/>
    </source>
</evidence>
<dbReference type="EC" id="2.7.1.2" evidence="3"/>
<gene>
    <name evidence="3 5" type="primary">glk</name>
    <name evidence="5" type="ORF">EVB03_06745</name>
</gene>
<dbReference type="NCBIfam" id="TIGR00749">
    <property type="entry name" value="glk"/>
    <property type="match status" value="1"/>
</dbReference>
<dbReference type="Gene3D" id="3.40.367.20">
    <property type="match status" value="1"/>
</dbReference>
<dbReference type="SUPFAM" id="SSF53067">
    <property type="entry name" value="Actin-like ATPase domain"/>
    <property type="match status" value="1"/>
</dbReference>
<dbReference type="AlphaFoldDB" id="A0A520MF25"/>
<comment type="similarity">
    <text evidence="3 4">Belongs to the bacterial glucokinase family.</text>
</comment>
<protein>
    <recommendedName>
        <fullName evidence="3">Glucokinase</fullName>
        <ecNumber evidence="3">2.7.1.2</ecNumber>
    </recommendedName>
    <alternativeName>
        <fullName evidence="3">Glucose kinase</fullName>
    </alternativeName>
</protein>
<organism evidence="5 6">
    <name type="scientific">SAR92 clade bacterium</name>
    <dbReference type="NCBI Taxonomy" id="2315479"/>
    <lineage>
        <taxon>Bacteria</taxon>
        <taxon>Pseudomonadati</taxon>
        <taxon>Pseudomonadota</taxon>
        <taxon>Gammaproteobacteria</taxon>
        <taxon>Cellvibrionales</taxon>
        <taxon>Porticoccaceae</taxon>
        <taxon>SAR92 clade</taxon>
    </lineage>
</organism>
<dbReference type="Pfam" id="PF02685">
    <property type="entry name" value="Glucokinase"/>
    <property type="match status" value="1"/>
</dbReference>
<dbReference type="GO" id="GO:0005536">
    <property type="term" value="F:D-glucose binding"/>
    <property type="evidence" value="ECO:0007669"/>
    <property type="project" value="InterPro"/>
</dbReference>
<dbReference type="InterPro" id="IPR003836">
    <property type="entry name" value="Glucokinase"/>
</dbReference>
<proteinExistence type="inferred from homology"/>
<keyword evidence="2 3" id="KW-0418">Kinase</keyword>
<evidence type="ECO:0000313" key="5">
    <source>
        <dbReference type="EMBL" id="RZO19826.1"/>
    </source>
</evidence>
<comment type="catalytic activity">
    <reaction evidence="3">
        <text>D-glucose + ATP = D-glucose 6-phosphate + ADP + H(+)</text>
        <dbReference type="Rhea" id="RHEA:17825"/>
        <dbReference type="ChEBI" id="CHEBI:4167"/>
        <dbReference type="ChEBI" id="CHEBI:15378"/>
        <dbReference type="ChEBI" id="CHEBI:30616"/>
        <dbReference type="ChEBI" id="CHEBI:61548"/>
        <dbReference type="ChEBI" id="CHEBI:456216"/>
        <dbReference type="EC" id="2.7.1.2"/>
    </reaction>
</comment>
<keyword evidence="3" id="KW-0963">Cytoplasm</keyword>
<dbReference type="GO" id="GO:0005829">
    <property type="term" value="C:cytosol"/>
    <property type="evidence" value="ECO:0007669"/>
    <property type="project" value="TreeGrafter"/>
</dbReference>
<accession>A0A520MF25</accession>
<dbReference type="CDD" id="cd24008">
    <property type="entry name" value="ASKHA_NBD_GLK"/>
    <property type="match status" value="1"/>
</dbReference>
<dbReference type="PANTHER" id="PTHR47690">
    <property type="entry name" value="GLUCOKINASE"/>
    <property type="match status" value="1"/>
</dbReference>
<comment type="caution">
    <text evidence="5">The sequence shown here is derived from an EMBL/GenBank/DDBJ whole genome shotgun (WGS) entry which is preliminary data.</text>
</comment>
<evidence type="ECO:0000256" key="4">
    <source>
        <dbReference type="RuleBase" id="RU004046"/>
    </source>
</evidence>
<feature type="binding site" evidence="3">
    <location>
        <begin position="9"/>
        <end position="14"/>
    </location>
    <ligand>
        <name>ATP</name>
        <dbReference type="ChEBI" id="CHEBI:30616"/>
    </ligand>
</feature>